<comment type="caution">
    <text evidence="1">The sequence shown here is derived from an EMBL/GenBank/DDBJ whole genome shotgun (WGS) entry which is preliminary data.</text>
</comment>
<gene>
    <name evidence="1" type="ORF">SJ435_13565</name>
</gene>
<reference evidence="1 2" key="1">
    <citation type="submission" date="2023-11" db="EMBL/GenBank/DDBJ databases">
        <title>Detection of rare carbapenemases in Enterobacterales - comparison of two colorimetric and two CIM-based carbapenemase assays.</title>
        <authorList>
            <person name="Schaffarczyk L."/>
            <person name="Noster J."/>
            <person name="Stelzer Y."/>
            <person name="Sattler J."/>
            <person name="Gatermann S."/>
            <person name="Hamprecht A."/>
        </authorList>
    </citation>
    <scope>NUCLEOTIDE SEQUENCE [LARGE SCALE GENOMIC DNA]</scope>
    <source>
        <strain evidence="1 2">CIM-Carb-136</strain>
    </source>
</reference>
<dbReference type="AlphaFoldDB" id="A0ABD5IH87"/>
<sequence length="95" mass="10750">MDIQRLLEAIADVTEGLDRAKRIVEICDGDVHKVMIFADPVRGMDCRLPVDKYLIRELAMNEQQRYEAQLAILQEAKITAERVIAGLLPDNKTNA</sequence>
<dbReference type="RefSeq" id="WP_319857340.1">
    <property type="nucleotide sequence ID" value="NZ_JAXABG010000007.1"/>
</dbReference>
<dbReference type="Proteomes" id="UP001275057">
    <property type="component" value="Unassembled WGS sequence"/>
</dbReference>
<protein>
    <submittedName>
        <fullName evidence="1">Uncharacterized protein</fullName>
    </submittedName>
</protein>
<name>A0ABD5IH87_SERMA</name>
<proteinExistence type="predicted"/>
<evidence type="ECO:0000313" key="1">
    <source>
        <dbReference type="EMBL" id="MDX7083421.1"/>
    </source>
</evidence>
<organism evidence="1 2">
    <name type="scientific">Serratia marcescens</name>
    <dbReference type="NCBI Taxonomy" id="615"/>
    <lineage>
        <taxon>Bacteria</taxon>
        <taxon>Pseudomonadati</taxon>
        <taxon>Pseudomonadota</taxon>
        <taxon>Gammaproteobacteria</taxon>
        <taxon>Enterobacterales</taxon>
        <taxon>Yersiniaceae</taxon>
        <taxon>Serratia</taxon>
    </lineage>
</organism>
<evidence type="ECO:0000313" key="2">
    <source>
        <dbReference type="Proteomes" id="UP001275057"/>
    </source>
</evidence>
<accession>A0ABD5IH87</accession>
<dbReference type="EMBL" id="JAXABG010000007">
    <property type="protein sequence ID" value="MDX7083421.1"/>
    <property type="molecule type" value="Genomic_DNA"/>
</dbReference>